<sequence length="464" mass="51365">MSEFACVDALVSPEGSLEVLSQQEVNRLKDTSLSGGHQLLRQCALAVLSSGSPLDDSRALLERYPDFDIEVLQQDRGIRLRLTQAPAHAFVDGNMIRGIREHLFAVLRDLVYVSNEIQNNPSIQLNDSAGITDAVFHILRNAGVLRTNTAPNLVVCWGGHSISRHEYEYTKDVGYHLGLRGLDICTGCGPGAMKGPMKGANVAHAKQRIHSRRYIGISEPGIIAAEAPNPIVNELVIMPDIEKRLEAFVRMGHGIIVFPGGVGTAEEILYLLGILSAPENQQQPFPVVFTGPASARDYFEQIDAFIAMALGDNIRQRYQIIIDNPQAVARAMKSGIEEVADYRRAMSDAFYFNWRLKIDPLFQQPFIPTHQNMSALPLDNRQPLHELAANLRRAFSGIVAGNVKEEGIRQIEKNGPFELTGDPKMMHALDALLESFVAQGRMKLAGHEYNPCYQVAKGEHQRTL</sequence>
<dbReference type="GO" id="GO:0005829">
    <property type="term" value="C:cytosol"/>
    <property type="evidence" value="ECO:0007669"/>
    <property type="project" value="TreeGrafter"/>
</dbReference>
<dbReference type="STRING" id="197479.BFW38_09920"/>
<dbReference type="Gene3D" id="3.40.50.450">
    <property type="match status" value="1"/>
</dbReference>
<proteinExistence type="predicted"/>
<keyword evidence="7" id="KW-1185">Reference proteome</keyword>
<dbReference type="OrthoDB" id="9801098at2"/>
<feature type="domain" description="Pyrimidine/purine nucleotide 5'-monophosphate nucleosidase N-terminal" evidence="5">
    <location>
        <begin position="10"/>
        <end position="117"/>
    </location>
</feature>
<evidence type="ECO:0000259" key="4">
    <source>
        <dbReference type="Pfam" id="PF11892"/>
    </source>
</evidence>
<dbReference type="InterPro" id="IPR037153">
    <property type="entry name" value="PpnN-like_sf"/>
</dbReference>
<dbReference type="InterPro" id="IPR027820">
    <property type="entry name" value="PpnN_N"/>
</dbReference>
<dbReference type="Pfam" id="PF14793">
    <property type="entry name" value="DUF4478"/>
    <property type="match status" value="1"/>
</dbReference>
<dbReference type="EC" id="3.2.2.4" evidence="2"/>
<dbReference type="Pfam" id="PF03641">
    <property type="entry name" value="Lysine_decarbox"/>
    <property type="match status" value="1"/>
</dbReference>
<organism evidence="6 7">
    <name type="scientific">Terasakiispira papahanaumokuakeensis</name>
    <dbReference type="NCBI Taxonomy" id="197479"/>
    <lineage>
        <taxon>Bacteria</taxon>
        <taxon>Pseudomonadati</taxon>
        <taxon>Pseudomonadota</taxon>
        <taxon>Gammaproteobacteria</taxon>
        <taxon>Oceanospirillales</taxon>
        <taxon>Terasakiispira</taxon>
    </lineage>
</organism>
<dbReference type="Pfam" id="PF11892">
    <property type="entry name" value="PpnN_C"/>
    <property type="match status" value="1"/>
</dbReference>
<dbReference type="InterPro" id="IPR049788">
    <property type="entry name" value="PpnN"/>
</dbReference>
<dbReference type="NCBIfam" id="NF038390">
    <property type="entry name" value="Nsidase_PpnN"/>
    <property type="match status" value="1"/>
</dbReference>
<evidence type="ECO:0000313" key="6">
    <source>
        <dbReference type="EMBL" id="ODC03811.1"/>
    </source>
</evidence>
<evidence type="ECO:0000256" key="1">
    <source>
        <dbReference type="ARBA" id="ARBA00000274"/>
    </source>
</evidence>
<evidence type="ECO:0000256" key="3">
    <source>
        <dbReference type="ARBA" id="ARBA00031983"/>
    </source>
</evidence>
<dbReference type="GO" id="GO:0008714">
    <property type="term" value="F:AMP nucleosidase activity"/>
    <property type="evidence" value="ECO:0007669"/>
    <property type="project" value="UniProtKB-EC"/>
</dbReference>
<comment type="catalytic activity">
    <reaction evidence="1">
        <text>AMP + H2O = D-ribose 5-phosphate + adenine</text>
        <dbReference type="Rhea" id="RHEA:20129"/>
        <dbReference type="ChEBI" id="CHEBI:15377"/>
        <dbReference type="ChEBI" id="CHEBI:16708"/>
        <dbReference type="ChEBI" id="CHEBI:78346"/>
        <dbReference type="ChEBI" id="CHEBI:456215"/>
        <dbReference type="EC" id="3.2.2.4"/>
    </reaction>
</comment>
<comment type="caution">
    <text evidence="6">The sequence shown here is derived from an EMBL/GenBank/DDBJ whole genome shotgun (WGS) entry which is preliminary data.</text>
</comment>
<gene>
    <name evidence="6" type="ORF">BFW38_09920</name>
</gene>
<dbReference type="Proteomes" id="UP000094291">
    <property type="component" value="Unassembled WGS sequence"/>
</dbReference>
<protein>
    <recommendedName>
        <fullName evidence="3">AMP nucleosidase</fullName>
        <ecNumber evidence="2">3.2.2.4</ecNumber>
    </recommendedName>
    <alternativeName>
        <fullName evidence="3">AMP nucleosidase</fullName>
    </alternativeName>
</protein>
<dbReference type="PANTHER" id="PTHR43393">
    <property type="entry name" value="CYTOKININ RIBOSIDE 5'-MONOPHOSPHATE PHOSPHORIBOHYDROLASE"/>
    <property type="match status" value="1"/>
</dbReference>
<dbReference type="PANTHER" id="PTHR43393:SF1">
    <property type="entry name" value="PYRIMIDINE_PURINE NUCLEOTIDE 5'-MONOPHOSPHATE NUCLEOSIDASE"/>
    <property type="match status" value="1"/>
</dbReference>
<accession>A0A1E2V9Z6</accession>
<feature type="domain" description="Pyrimidine/purine nucleotide 5'-monophosphate nucleosidase C-terminal" evidence="4">
    <location>
        <begin position="336"/>
        <end position="455"/>
    </location>
</feature>
<evidence type="ECO:0000259" key="5">
    <source>
        <dbReference type="Pfam" id="PF14793"/>
    </source>
</evidence>
<reference evidence="6 7" key="1">
    <citation type="submission" date="2016-08" db="EMBL/GenBank/DDBJ databases">
        <authorList>
            <person name="Seilhamer J.J."/>
        </authorList>
    </citation>
    <scope>NUCLEOTIDE SEQUENCE [LARGE SCALE GENOMIC DNA]</scope>
    <source>
        <strain evidence="6 7">PH27A</strain>
    </source>
</reference>
<name>A0A1E2V9Z6_9GAMM</name>
<dbReference type="InterPro" id="IPR021826">
    <property type="entry name" value="PpnN_C"/>
</dbReference>
<dbReference type="EMBL" id="MDTQ01000001">
    <property type="protein sequence ID" value="ODC03811.1"/>
    <property type="molecule type" value="Genomic_DNA"/>
</dbReference>
<dbReference type="SUPFAM" id="SSF102405">
    <property type="entry name" value="MCP/YpsA-like"/>
    <property type="match status" value="1"/>
</dbReference>
<evidence type="ECO:0000313" key="7">
    <source>
        <dbReference type="Proteomes" id="UP000094291"/>
    </source>
</evidence>
<dbReference type="Gene3D" id="3.30.1850.10">
    <property type="entry name" value="MoCo carrier protein-like"/>
    <property type="match status" value="1"/>
</dbReference>
<dbReference type="RefSeq" id="WP_068998360.1">
    <property type="nucleotide sequence ID" value="NZ_MDTQ01000001.1"/>
</dbReference>
<dbReference type="InterPro" id="IPR031100">
    <property type="entry name" value="LOG_fam"/>
</dbReference>
<dbReference type="AlphaFoldDB" id="A0A1E2V9Z6"/>
<dbReference type="InterPro" id="IPR052341">
    <property type="entry name" value="LOG_family_nucleotidases"/>
</dbReference>
<evidence type="ECO:0000256" key="2">
    <source>
        <dbReference type="ARBA" id="ARBA00011985"/>
    </source>
</evidence>